<dbReference type="SUPFAM" id="SSF56645">
    <property type="entry name" value="Acyl-CoA dehydrogenase NM domain-like"/>
    <property type="match status" value="1"/>
</dbReference>
<keyword evidence="4" id="KW-0560">Oxidoreductase</keyword>
<dbReference type="PANTHER" id="PTHR42707">
    <property type="entry name" value="ACYL-COA DEHYDROGENASE"/>
    <property type="match status" value="1"/>
</dbReference>
<evidence type="ECO:0000259" key="5">
    <source>
        <dbReference type="Pfam" id="PF00441"/>
    </source>
</evidence>
<dbReference type="Gene3D" id="6.10.250.600">
    <property type="match status" value="1"/>
</dbReference>
<gene>
    <name evidence="8" type="ORF">ETD85_45695</name>
</gene>
<protein>
    <submittedName>
        <fullName evidence="8">DNA alkylation response protein</fullName>
    </submittedName>
</protein>
<evidence type="ECO:0000256" key="4">
    <source>
        <dbReference type="RuleBase" id="RU362125"/>
    </source>
</evidence>
<dbReference type="Proteomes" id="UP000306628">
    <property type="component" value="Unassembled WGS sequence"/>
</dbReference>
<name>A0A5S4GFY2_9ACTN</name>
<evidence type="ECO:0000256" key="1">
    <source>
        <dbReference type="ARBA" id="ARBA00009347"/>
    </source>
</evidence>
<dbReference type="InterPro" id="IPR009075">
    <property type="entry name" value="AcylCo_DH/oxidase_C"/>
</dbReference>
<dbReference type="EMBL" id="VCKX01000231">
    <property type="protein sequence ID" value="TMR25090.1"/>
    <property type="molecule type" value="Genomic_DNA"/>
</dbReference>
<sequence>MGRYLIEPFDHSDRYATERYQGAAGRNWWSCDPTLRLLMRRHLGEGFAWAEPYLDRLGALMGGLVAECAEETDRNPPRLEKYDKWGRDVSQVVMPPSFHTARQALMANNFTSPSFADQARANGADPAALGAAWTYLLDQADIGMGCALGTGGDMVVSLAEKYAPEDIRDRVREIFANGYYSGEAAQMFTERTGGSDLAALEATAMPDGESWLLSGFKWFASNANGSAFVVLARLPDGAVAPFLVLWERRDGTRNGVRIRRLKDKLGTRSVASAEVEFAEAEAFLLAGQGSGSGLGTMMKLTNASRLGVAMMGVGVARRALVESICYARAREAFGRPLIEQPLMRRKLSELIVEVEAAQAMVFDGLAGPRRLRLAPALIKLRTARLGVTAASDAIEVHGGNGYIEQWPVARLLRDAQVNPIWEGGDNILCLDVRRAMLKEQAHLPFLDRLRELATSDLLHARIDDLTKAISAWHALERTVAEERLYPLAQFMADVYAAALLEDQATWGLDDGRKALVARLYAEAHLAERGPLRGIDAPADDHFDLLLSGALTEDTQTT</sequence>
<keyword evidence="3 4" id="KW-0274">FAD</keyword>
<dbReference type="InterPro" id="IPR006091">
    <property type="entry name" value="Acyl-CoA_Oxase/DH_mid-dom"/>
</dbReference>
<comment type="similarity">
    <text evidence="1 4">Belongs to the acyl-CoA dehydrogenase family.</text>
</comment>
<feature type="domain" description="Acyl-CoA dehydrogenase/oxidase C-terminal" evidence="5">
    <location>
        <begin position="291"/>
        <end position="437"/>
    </location>
</feature>
<dbReference type="GO" id="GO:0003995">
    <property type="term" value="F:acyl-CoA dehydrogenase activity"/>
    <property type="evidence" value="ECO:0007669"/>
    <property type="project" value="TreeGrafter"/>
</dbReference>
<comment type="caution">
    <text evidence="8">The sequence shown here is derived from an EMBL/GenBank/DDBJ whole genome shotgun (WGS) entry which is preliminary data.</text>
</comment>
<dbReference type="AlphaFoldDB" id="A0A5S4GFY2"/>
<dbReference type="InterPro" id="IPR041504">
    <property type="entry name" value="AidB_N"/>
</dbReference>
<dbReference type="OrthoDB" id="9771038at2"/>
<evidence type="ECO:0000313" key="8">
    <source>
        <dbReference type="EMBL" id="TMR25090.1"/>
    </source>
</evidence>
<organism evidence="8 9">
    <name type="scientific">Nonomuraea zeae</name>
    <dbReference type="NCBI Taxonomy" id="1642303"/>
    <lineage>
        <taxon>Bacteria</taxon>
        <taxon>Bacillati</taxon>
        <taxon>Actinomycetota</taxon>
        <taxon>Actinomycetes</taxon>
        <taxon>Streptosporangiales</taxon>
        <taxon>Streptosporangiaceae</taxon>
        <taxon>Nonomuraea</taxon>
    </lineage>
</organism>
<keyword evidence="2 4" id="KW-0285">Flavoprotein</keyword>
<dbReference type="Pfam" id="PF18158">
    <property type="entry name" value="AidB_N"/>
    <property type="match status" value="1"/>
</dbReference>
<comment type="cofactor">
    <cofactor evidence="4">
        <name>FAD</name>
        <dbReference type="ChEBI" id="CHEBI:57692"/>
    </cofactor>
</comment>
<keyword evidence="9" id="KW-1185">Reference proteome</keyword>
<dbReference type="Pfam" id="PF00441">
    <property type="entry name" value="Acyl-CoA_dh_1"/>
    <property type="match status" value="1"/>
</dbReference>
<dbReference type="InterPro" id="IPR036250">
    <property type="entry name" value="AcylCo_DH-like_C"/>
</dbReference>
<dbReference type="Pfam" id="PF02770">
    <property type="entry name" value="Acyl-CoA_dh_M"/>
    <property type="match status" value="1"/>
</dbReference>
<dbReference type="PANTHER" id="PTHR42707:SF2">
    <property type="entry name" value="ACD11 DEHYDROGENASE"/>
    <property type="match status" value="1"/>
</dbReference>
<dbReference type="InterPro" id="IPR009100">
    <property type="entry name" value="AcylCoA_DH/oxidase_NM_dom_sf"/>
</dbReference>
<feature type="domain" description="Acyl-CoA oxidase/dehydrogenase middle" evidence="6">
    <location>
        <begin position="185"/>
        <end position="278"/>
    </location>
</feature>
<evidence type="ECO:0000256" key="2">
    <source>
        <dbReference type="ARBA" id="ARBA00022630"/>
    </source>
</evidence>
<evidence type="ECO:0000256" key="3">
    <source>
        <dbReference type="ARBA" id="ARBA00022827"/>
    </source>
</evidence>
<proteinExistence type="inferred from homology"/>
<dbReference type="InterPro" id="IPR052904">
    <property type="entry name" value="Acyl-CoA_dehydrogenase-like"/>
</dbReference>
<evidence type="ECO:0000259" key="6">
    <source>
        <dbReference type="Pfam" id="PF02770"/>
    </source>
</evidence>
<dbReference type="Gene3D" id="2.40.110.20">
    <property type="match status" value="1"/>
</dbReference>
<evidence type="ECO:0000313" key="9">
    <source>
        <dbReference type="Proteomes" id="UP000306628"/>
    </source>
</evidence>
<accession>A0A5S4GFY2</accession>
<feature type="domain" description="Adaptive response protein AidB N-terminal" evidence="7">
    <location>
        <begin position="24"/>
        <end position="158"/>
    </location>
</feature>
<reference evidence="8 9" key="1">
    <citation type="submission" date="2019-05" db="EMBL/GenBank/DDBJ databases">
        <title>Draft genome sequence of Nonomuraea zeae DSM 100528.</title>
        <authorList>
            <person name="Saricaoglu S."/>
            <person name="Isik K."/>
        </authorList>
    </citation>
    <scope>NUCLEOTIDE SEQUENCE [LARGE SCALE GENOMIC DNA]</scope>
    <source>
        <strain evidence="8 9">DSM 100528</strain>
    </source>
</reference>
<dbReference type="Gene3D" id="1.20.140.10">
    <property type="entry name" value="Butyryl-CoA Dehydrogenase, subunit A, domain 3"/>
    <property type="match status" value="1"/>
</dbReference>
<dbReference type="RefSeq" id="WP_138696108.1">
    <property type="nucleotide sequence ID" value="NZ_JBHSAZ010000016.1"/>
</dbReference>
<dbReference type="SUPFAM" id="SSF47203">
    <property type="entry name" value="Acyl-CoA dehydrogenase C-terminal domain-like"/>
    <property type="match status" value="1"/>
</dbReference>
<evidence type="ECO:0000259" key="7">
    <source>
        <dbReference type="Pfam" id="PF18158"/>
    </source>
</evidence>